<dbReference type="OrthoDB" id="5966927at2759"/>
<evidence type="ECO:0000256" key="7">
    <source>
        <dbReference type="SAM" id="Phobius"/>
    </source>
</evidence>
<dbReference type="PANTHER" id="PTHR28538">
    <property type="entry name" value="INTEGRAL INNER NUCLEAR MEMBRANE PROTEIN IMA1"/>
    <property type="match status" value="1"/>
</dbReference>
<evidence type="ECO:0000256" key="4">
    <source>
        <dbReference type="ARBA" id="ARBA00023136"/>
    </source>
</evidence>
<proteinExistence type="predicted"/>
<evidence type="ECO:0000256" key="6">
    <source>
        <dbReference type="SAM" id="MobiDB-lite"/>
    </source>
</evidence>
<evidence type="ECO:0000256" key="3">
    <source>
        <dbReference type="ARBA" id="ARBA00022989"/>
    </source>
</evidence>
<dbReference type="GO" id="GO:0071765">
    <property type="term" value="P:nuclear inner membrane organization"/>
    <property type="evidence" value="ECO:0000318"/>
    <property type="project" value="GO_Central"/>
</dbReference>
<evidence type="ECO:0000313" key="10">
    <source>
        <dbReference type="Proteomes" id="UP000000561"/>
    </source>
</evidence>
<name>A0A0D1D1W6_MYCMD</name>
<evidence type="ECO:0000256" key="5">
    <source>
        <dbReference type="ARBA" id="ARBA00023242"/>
    </source>
</evidence>
<feature type="region of interest" description="Disordered" evidence="6">
    <location>
        <begin position="38"/>
        <end position="61"/>
    </location>
</feature>
<dbReference type="VEuPathDB" id="FungiDB:UMAG_00786"/>
<dbReference type="KEGG" id="uma:UMAG_00786"/>
<sequence length="648" mass="72099">MWKPLPWTARAASGYPQRECFFCCTTSIILPPYNPHSAYEGRSSDTPQPPHAVSTSPSTSTISTGTPANWFCSNCQCQNVANQDGTPVEQYTRPMWDEAWNRDRSLLLRHTSPQTTIPTSASPSYRPKIPQTGANGKSTFTFCHTCRTNQVLTLNMLADYLPGEEDPEYAEKLRCLPEYETSLVSRYPPVCSDCAPEVQQRITERDQFARSWSLGKWLDLKKEVSNGDSVDPFHHSSPVPDTRPAQAIPVPPPSVVSPRRLWESVRSPIKKFVRLDSGSPLAMGFFVLTNTCLWMVYLWVLLWPNSAATKMHRKAKHIEEEPASVLNAAATIVWLLLLLGIFAACSKPDPLRRRIDRARARQLRVQPVGLGFWYATQCIILALRLAVFIVSLSSSLSPRLFMVALEWIESGTGKRGLELYQLAAVSMLVSEVGLTALATFQIGLRTPTPLQLVSRPIISDEVSSKMSARNDDALLLSLSLDDQATRPSLAFDAAPDNHHNPVSEKEVTIPRVDRDADGDAVMEDAATYVARRTSQSWEDESDQDPIHVGGQPASSWSSQLSQRAALKQPNLFNGSNQTPSSMRSGAARSSRYNDFQLGPQRFWEPQKPTGLEDVFVRAVSLHDKPQPSEHHKHNAGGSGKWSQWFGFS</sequence>
<dbReference type="GO" id="GO:0005637">
    <property type="term" value="C:nuclear inner membrane"/>
    <property type="evidence" value="ECO:0007669"/>
    <property type="project" value="UniProtKB-SubCell"/>
</dbReference>
<dbReference type="EMBL" id="CM003140">
    <property type="protein sequence ID" value="KIS72383.1"/>
    <property type="molecule type" value="Genomic_DNA"/>
</dbReference>
<feature type="transmembrane region" description="Helical" evidence="7">
    <location>
        <begin position="367"/>
        <end position="392"/>
    </location>
</feature>
<dbReference type="Proteomes" id="UP000000561">
    <property type="component" value="Chromosome 1"/>
</dbReference>
<feature type="transmembrane region" description="Helical" evidence="7">
    <location>
        <begin position="323"/>
        <end position="346"/>
    </location>
</feature>
<evidence type="ECO:0000259" key="8">
    <source>
        <dbReference type="Pfam" id="PF09779"/>
    </source>
</evidence>
<dbReference type="GeneID" id="23561993"/>
<feature type="transmembrane region" description="Helical" evidence="7">
    <location>
        <begin position="419"/>
        <end position="440"/>
    </location>
</feature>
<dbReference type="AlphaFoldDB" id="A0A0D1D1W6"/>
<dbReference type="OMA" id="CCTTSII"/>
<feature type="compositionally biased region" description="Polar residues" evidence="6">
    <location>
        <begin position="552"/>
        <end position="562"/>
    </location>
</feature>
<evidence type="ECO:0000256" key="1">
    <source>
        <dbReference type="ARBA" id="ARBA00004473"/>
    </source>
</evidence>
<organism evidence="9 10">
    <name type="scientific">Mycosarcoma maydis</name>
    <name type="common">Corn smut fungus</name>
    <name type="synonym">Ustilago maydis</name>
    <dbReference type="NCBI Taxonomy" id="5270"/>
    <lineage>
        <taxon>Eukaryota</taxon>
        <taxon>Fungi</taxon>
        <taxon>Dikarya</taxon>
        <taxon>Basidiomycota</taxon>
        <taxon>Ustilaginomycotina</taxon>
        <taxon>Ustilaginomycetes</taxon>
        <taxon>Ustilaginales</taxon>
        <taxon>Ustilaginaceae</taxon>
        <taxon>Mycosarcoma</taxon>
    </lineage>
</organism>
<dbReference type="InterPro" id="IPR018617">
    <property type="entry name" value="Ima1_N"/>
</dbReference>
<gene>
    <name evidence="9" type="ORF">UMAG_00786</name>
</gene>
<feature type="compositionally biased region" description="Polar residues" evidence="6">
    <location>
        <begin position="570"/>
        <end position="579"/>
    </location>
</feature>
<feature type="compositionally biased region" description="Low complexity" evidence="6">
    <location>
        <begin position="580"/>
        <end position="589"/>
    </location>
</feature>
<keyword evidence="10" id="KW-1185">Reference proteome</keyword>
<keyword evidence="5" id="KW-0539">Nucleus</keyword>
<dbReference type="eggNOG" id="KOG4623">
    <property type="taxonomic scope" value="Eukaryota"/>
</dbReference>
<dbReference type="Pfam" id="PF09779">
    <property type="entry name" value="Ima1_N"/>
    <property type="match status" value="1"/>
</dbReference>
<dbReference type="STRING" id="237631.A0A0D1D1W6"/>
<dbReference type="GO" id="GO:0034506">
    <property type="term" value="C:chromosome, centromeric core domain"/>
    <property type="evidence" value="ECO:0000318"/>
    <property type="project" value="GO_Central"/>
</dbReference>
<feature type="domain" description="Ima1 N-terminal" evidence="8">
    <location>
        <begin position="61"/>
        <end position="198"/>
    </location>
</feature>
<keyword evidence="2 7" id="KW-0812">Transmembrane</keyword>
<feature type="transmembrane region" description="Helical" evidence="7">
    <location>
        <begin position="281"/>
        <end position="303"/>
    </location>
</feature>
<evidence type="ECO:0000256" key="2">
    <source>
        <dbReference type="ARBA" id="ARBA00022692"/>
    </source>
</evidence>
<dbReference type="InterPro" id="IPR042321">
    <property type="entry name" value="Ima1"/>
</dbReference>
<feature type="region of interest" description="Disordered" evidence="6">
    <location>
        <begin position="532"/>
        <end position="589"/>
    </location>
</feature>
<protein>
    <recommendedName>
        <fullName evidence="8">Ima1 N-terminal domain-containing protein</fullName>
    </recommendedName>
</protein>
<dbReference type="InParanoid" id="A0A0D1D1W6"/>
<dbReference type="PANTHER" id="PTHR28538:SF1">
    <property type="entry name" value="INTEGRAL INNER NUCLEAR MEMBRANE PROTEIN IMA1"/>
    <property type="match status" value="1"/>
</dbReference>
<dbReference type="GO" id="GO:0034992">
    <property type="term" value="C:microtubule organizing center attachment site"/>
    <property type="evidence" value="ECO:0000318"/>
    <property type="project" value="GO_Central"/>
</dbReference>
<dbReference type="GO" id="GO:0044732">
    <property type="term" value="C:mitotic spindle pole body"/>
    <property type="evidence" value="ECO:0000318"/>
    <property type="project" value="GO_Central"/>
</dbReference>
<keyword evidence="3 7" id="KW-1133">Transmembrane helix</keyword>
<evidence type="ECO:0000313" key="9">
    <source>
        <dbReference type="EMBL" id="KIS72383.1"/>
    </source>
</evidence>
<keyword evidence="4 7" id="KW-0472">Membrane</keyword>
<comment type="subcellular location">
    <subcellularLocation>
        <location evidence="1">Nucleus inner membrane</location>
        <topology evidence="1">Multi-pass membrane protein</topology>
    </subcellularLocation>
</comment>
<dbReference type="RefSeq" id="XP_011386560.1">
    <property type="nucleotide sequence ID" value="XM_011388258.1"/>
</dbReference>
<reference evidence="9 10" key="1">
    <citation type="journal article" date="2006" name="Nature">
        <title>Insights from the genome of the biotrophic fungal plant pathogen Ustilago maydis.</title>
        <authorList>
            <person name="Kamper J."/>
            <person name="Kahmann R."/>
            <person name="Bolker M."/>
            <person name="Ma L.J."/>
            <person name="Brefort T."/>
            <person name="Saville B.J."/>
            <person name="Banuett F."/>
            <person name="Kronstad J.W."/>
            <person name="Gold S.E."/>
            <person name="Muller O."/>
            <person name="Perlin M.H."/>
            <person name="Wosten H.A."/>
            <person name="de Vries R."/>
            <person name="Ruiz-Herrera J."/>
            <person name="Reynaga-Pena C.G."/>
            <person name="Snetselaar K."/>
            <person name="McCann M."/>
            <person name="Perez-Martin J."/>
            <person name="Feldbrugge M."/>
            <person name="Basse C.W."/>
            <person name="Steinberg G."/>
            <person name="Ibeas J.I."/>
            <person name="Holloman W."/>
            <person name="Guzman P."/>
            <person name="Farman M."/>
            <person name="Stajich J.E."/>
            <person name="Sentandreu R."/>
            <person name="Gonzalez-Prieto J.M."/>
            <person name="Kennell J.C."/>
            <person name="Molina L."/>
            <person name="Schirawski J."/>
            <person name="Mendoza-Mendoza A."/>
            <person name="Greilinger D."/>
            <person name="Munch K."/>
            <person name="Rossel N."/>
            <person name="Scherer M."/>
            <person name="Vranes M."/>
            <person name="Ladendorf O."/>
            <person name="Vincon V."/>
            <person name="Fuchs U."/>
            <person name="Sandrock B."/>
            <person name="Meng S."/>
            <person name="Ho E.C."/>
            <person name="Cahill M.J."/>
            <person name="Boyce K.J."/>
            <person name="Klose J."/>
            <person name="Klosterman S.J."/>
            <person name="Deelstra H.J."/>
            <person name="Ortiz-Castellanos L."/>
            <person name="Li W."/>
            <person name="Sanchez-Alonso P."/>
            <person name="Schreier P.H."/>
            <person name="Hauser-Hahn I."/>
            <person name="Vaupel M."/>
            <person name="Koopmann E."/>
            <person name="Friedrich G."/>
            <person name="Voss H."/>
            <person name="Schluter T."/>
            <person name="Margolis J."/>
            <person name="Platt D."/>
            <person name="Swimmer C."/>
            <person name="Gnirke A."/>
            <person name="Chen F."/>
            <person name="Vysotskaia V."/>
            <person name="Mannhaupt G."/>
            <person name="Guldener U."/>
            <person name="Munsterkotter M."/>
            <person name="Haase D."/>
            <person name="Oesterheld M."/>
            <person name="Mewes H.W."/>
            <person name="Mauceli E.W."/>
            <person name="DeCaprio D."/>
            <person name="Wade C.M."/>
            <person name="Butler J."/>
            <person name="Young S."/>
            <person name="Jaffe D.B."/>
            <person name="Calvo S."/>
            <person name="Nusbaum C."/>
            <person name="Galagan J."/>
            <person name="Birren B.W."/>
        </authorList>
    </citation>
    <scope>NUCLEOTIDE SEQUENCE [LARGE SCALE GENOMIC DNA]</scope>
    <source>
        <strain evidence="10">DSM 14603 / FGSC 9021 / UM521</strain>
    </source>
</reference>
<accession>A0A0D1D1W6</accession>
<feature type="region of interest" description="Disordered" evidence="6">
    <location>
        <begin position="229"/>
        <end position="250"/>
    </location>
</feature>